<evidence type="ECO:0000256" key="4">
    <source>
        <dbReference type="ARBA" id="ARBA00023136"/>
    </source>
</evidence>
<keyword evidence="3 5" id="KW-1133">Transmembrane helix</keyword>
<comment type="caution">
    <text evidence="7">The sequence shown here is derived from an EMBL/GenBank/DDBJ whole genome shotgun (WGS) entry which is preliminary data.</text>
</comment>
<keyword evidence="2 5" id="KW-0812">Transmembrane</keyword>
<proteinExistence type="predicted"/>
<feature type="domain" description="EamA" evidence="6">
    <location>
        <begin position="169"/>
        <end position="302"/>
    </location>
</feature>
<feature type="transmembrane region" description="Helical" evidence="5">
    <location>
        <begin position="232"/>
        <end position="252"/>
    </location>
</feature>
<feature type="transmembrane region" description="Helical" evidence="5">
    <location>
        <begin position="166"/>
        <end position="188"/>
    </location>
</feature>
<sequence>MCVICGLQRRKGTLLKPPSHLKAVLLALLVTFIWSTSWIFIKIGLAEIPAMTFAGLRYFLAFLVMLPFLFQKQIRDEVKSLSRHDWLQMAFLGLVYYALAQGGQFLALAYLPSVTVSLILNLTTLFVAFSALVFLNERPSFLQWLGIAMNLVGMVIYFYPGGFSGGQWLGILFAIISLGANIGGAILSRKVNREAKFSPLMITIVSMGIGSTLMLGTGLITQGIGPIRLQSWGIILLLAVVNTAFCFTVWNYILQTLSATESSIVNSTMLVQIAILAWIFLGERHNLQEIIGLTLTIIGVAVFQLRIAKKQESS</sequence>
<dbReference type="SUPFAM" id="SSF103481">
    <property type="entry name" value="Multidrug resistance efflux transporter EmrE"/>
    <property type="match status" value="2"/>
</dbReference>
<feature type="transmembrane region" description="Helical" evidence="5">
    <location>
        <begin position="91"/>
        <end position="110"/>
    </location>
</feature>
<feature type="transmembrane region" description="Helical" evidence="5">
    <location>
        <begin position="287"/>
        <end position="308"/>
    </location>
</feature>
<feature type="transmembrane region" description="Helical" evidence="5">
    <location>
        <begin position="21"/>
        <end position="41"/>
    </location>
</feature>
<dbReference type="Gene3D" id="1.10.3730.20">
    <property type="match status" value="1"/>
</dbReference>
<evidence type="ECO:0000256" key="3">
    <source>
        <dbReference type="ARBA" id="ARBA00022989"/>
    </source>
</evidence>
<evidence type="ECO:0000256" key="1">
    <source>
        <dbReference type="ARBA" id="ARBA00004141"/>
    </source>
</evidence>
<dbReference type="PANTHER" id="PTHR32322:SF2">
    <property type="entry name" value="EAMA DOMAIN-CONTAINING PROTEIN"/>
    <property type="match status" value="1"/>
</dbReference>
<feature type="transmembrane region" description="Helical" evidence="5">
    <location>
        <begin position="142"/>
        <end position="160"/>
    </location>
</feature>
<keyword evidence="4 5" id="KW-0472">Membrane</keyword>
<feature type="transmembrane region" description="Helical" evidence="5">
    <location>
        <begin position="200"/>
        <end position="220"/>
    </location>
</feature>
<feature type="domain" description="EamA" evidence="6">
    <location>
        <begin position="22"/>
        <end position="158"/>
    </location>
</feature>
<dbReference type="AlphaFoldDB" id="A0A645DMD0"/>
<dbReference type="PANTHER" id="PTHR32322">
    <property type="entry name" value="INNER MEMBRANE TRANSPORTER"/>
    <property type="match status" value="1"/>
</dbReference>
<organism evidence="7">
    <name type="scientific">bioreactor metagenome</name>
    <dbReference type="NCBI Taxonomy" id="1076179"/>
    <lineage>
        <taxon>unclassified sequences</taxon>
        <taxon>metagenomes</taxon>
        <taxon>ecological metagenomes</taxon>
    </lineage>
</organism>
<protein>
    <submittedName>
        <fullName evidence="7">S-adenosylmethionine/S-adenosylhomocysteine transporter</fullName>
    </submittedName>
</protein>
<feature type="transmembrane region" description="Helical" evidence="5">
    <location>
        <begin position="264"/>
        <end position="281"/>
    </location>
</feature>
<dbReference type="InterPro" id="IPR037185">
    <property type="entry name" value="EmrE-like"/>
</dbReference>
<dbReference type="Pfam" id="PF00892">
    <property type="entry name" value="EamA"/>
    <property type="match status" value="2"/>
</dbReference>
<dbReference type="GO" id="GO:0016020">
    <property type="term" value="C:membrane"/>
    <property type="evidence" value="ECO:0007669"/>
    <property type="project" value="UniProtKB-SubCell"/>
</dbReference>
<accession>A0A645DMD0</accession>
<feature type="transmembrane region" description="Helical" evidence="5">
    <location>
        <begin position="116"/>
        <end position="135"/>
    </location>
</feature>
<dbReference type="InterPro" id="IPR000620">
    <property type="entry name" value="EamA_dom"/>
</dbReference>
<gene>
    <name evidence="7" type="ORF">SDC9_137725</name>
</gene>
<dbReference type="EMBL" id="VSSQ01037816">
    <property type="protein sequence ID" value="MPM90604.1"/>
    <property type="molecule type" value="Genomic_DNA"/>
</dbReference>
<name>A0A645DMD0_9ZZZZ</name>
<reference evidence="7" key="1">
    <citation type="submission" date="2019-08" db="EMBL/GenBank/DDBJ databases">
        <authorList>
            <person name="Kucharzyk K."/>
            <person name="Murdoch R.W."/>
            <person name="Higgins S."/>
            <person name="Loffler F."/>
        </authorList>
    </citation>
    <scope>NUCLEOTIDE SEQUENCE</scope>
</reference>
<feature type="transmembrane region" description="Helical" evidence="5">
    <location>
        <begin position="53"/>
        <end position="70"/>
    </location>
</feature>
<evidence type="ECO:0000256" key="5">
    <source>
        <dbReference type="SAM" id="Phobius"/>
    </source>
</evidence>
<evidence type="ECO:0000313" key="7">
    <source>
        <dbReference type="EMBL" id="MPM90604.1"/>
    </source>
</evidence>
<evidence type="ECO:0000256" key="2">
    <source>
        <dbReference type="ARBA" id="ARBA00022692"/>
    </source>
</evidence>
<dbReference type="InterPro" id="IPR050638">
    <property type="entry name" value="AA-Vitamin_Transporters"/>
</dbReference>
<comment type="subcellular location">
    <subcellularLocation>
        <location evidence="1">Membrane</location>
        <topology evidence="1">Multi-pass membrane protein</topology>
    </subcellularLocation>
</comment>
<evidence type="ECO:0000259" key="6">
    <source>
        <dbReference type="Pfam" id="PF00892"/>
    </source>
</evidence>